<name>A0A512AVL3_9BACT</name>
<keyword evidence="2" id="KW-1185">Reference proteome</keyword>
<accession>A0A512AVL3</accession>
<proteinExistence type="predicted"/>
<organism evidence="1 2">
    <name type="scientific">Adhaeribacter aerolatus</name>
    <dbReference type="NCBI Taxonomy" id="670289"/>
    <lineage>
        <taxon>Bacteria</taxon>
        <taxon>Pseudomonadati</taxon>
        <taxon>Bacteroidota</taxon>
        <taxon>Cytophagia</taxon>
        <taxon>Cytophagales</taxon>
        <taxon>Hymenobacteraceae</taxon>
        <taxon>Adhaeribacter</taxon>
    </lineage>
</organism>
<protein>
    <submittedName>
        <fullName evidence="1">Uncharacterized protein</fullName>
    </submittedName>
</protein>
<gene>
    <name evidence="1" type="ORF">AAE02nite_14080</name>
</gene>
<dbReference type="AlphaFoldDB" id="A0A512AVL3"/>
<reference evidence="1 2" key="1">
    <citation type="submission" date="2019-07" db="EMBL/GenBank/DDBJ databases">
        <title>Whole genome shotgun sequence of Adhaeribacter aerolatus NBRC 106133.</title>
        <authorList>
            <person name="Hosoyama A."/>
            <person name="Uohara A."/>
            <person name="Ohji S."/>
            <person name="Ichikawa N."/>
        </authorList>
    </citation>
    <scope>NUCLEOTIDE SEQUENCE [LARGE SCALE GENOMIC DNA]</scope>
    <source>
        <strain evidence="1 2">NBRC 106133</strain>
    </source>
</reference>
<evidence type="ECO:0000313" key="1">
    <source>
        <dbReference type="EMBL" id="GEO03744.1"/>
    </source>
</evidence>
<sequence length="68" mass="7841">MLSVAAVPELWLELAHPYMVNEVAAITATDFKYILFITTNFKKFNKFKSETNVFLGIVKLIKVYHVSF</sequence>
<dbReference type="EMBL" id="BJYS01000007">
    <property type="protein sequence ID" value="GEO03744.1"/>
    <property type="molecule type" value="Genomic_DNA"/>
</dbReference>
<dbReference type="Proteomes" id="UP000321532">
    <property type="component" value="Unassembled WGS sequence"/>
</dbReference>
<comment type="caution">
    <text evidence="1">The sequence shown here is derived from an EMBL/GenBank/DDBJ whole genome shotgun (WGS) entry which is preliminary data.</text>
</comment>
<evidence type="ECO:0000313" key="2">
    <source>
        <dbReference type="Proteomes" id="UP000321532"/>
    </source>
</evidence>